<proteinExistence type="predicted"/>
<dbReference type="OrthoDB" id="1493972at2"/>
<name>A0A344TDQ4_9BACT</name>
<organism evidence="2 3">
    <name type="scientific">Runella rosea</name>
    <dbReference type="NCBI Taxonomy" id="2259595"/>
    <lineage>
        <taxon>Bacteria</taxon>
        <taxon>Pseudomonadati</taxon>
        <taxon>Bacteroidota</taxon>
        <taxon>Cytophagia</taxon>
        <taxon>Cytophagales</taxon>
        <taxon>Spirosomataceae</taxon>
        <taxon>Runella</taxon>
    </lineage>
</organism>
<dbReference type="PROSITE" id="PS51257">
    <property type="entry name" value="PROKAR_LIPOPROTEIN"/>
    <property type="match status" value="1"/>
</dbReference>
<accession>A0A344TDQ4</accession>
<dbReference type="EMBL" id="CP030850">
    <property type="protein sequence ID" value="AXE16775.1"/>
    <property type="molecule type" value="Genomic_DNA"/>
</dbReference>
<evidence type="ECO:0000256" key="1">
    <source>
        <dbReference type="SAM" id="SignalP"/>
    </source>
</evidence>
<dbReference type="KEGG" id="run:DR864_03015"/>
<gene>
    <name evidence="2" type="ORF">DR864_03015</name>
</gene>
<evidence type="ECO:0000313" key="2">
    <source>
        <dbReference type="EMBL" id="AXE16775.1"/>
    </source>
</evidence>
<dbReference type="AlphaFoldDB" id="A0A344TDQ4"/>
<dbReference type="Proteomes" id="UP000251993">
    <property type="component" value="Chromosome"/>
</dbReference>
<keyword evidence="3" id="KW-1185">Reference proteome</keyword>
<feature type="chain" id="PRO_5016980355" description="Lipocalin-like domain-containing protein" evidence="1">
    <location>
        <begin position="22"/>
        <end position="155"/>
    </location>
</feature>
<sequence>MKIIIPCLFLCVILMSCVAETTDNSKKSSSPPLIGTWKLLTGTLIEKGDTAVTDYTQNTSFIKIINDSHFAFLHHDLNQGKDSMAVFSAGGGSYTLVDSTYTEQLDYCSARDWERNAFTFAISIKNDTLVQYGVEKVAGAGVDRINIEKYVRVKK</sequence>
<dbReference type="RefSeq" id="WP_114065562.1">
    <property type="nucleotide sequence ID" value="NZ_CP030850.1"/>
</dbReference>
<evidence type="ECO:0000313" key="3">
    <source>
        <dbReference type="Proteomes" id="UP000251993"/>
    </source>
</evidence>
<reference evidence="2 3" key="1">
    <citation type="submission" date="2018-07" db="EMBL/GenBank/DDBJ databases">
        <title>Genome sequencing of Runella.</title>
        <authorList>
            <person name="Baek M.-G."/>
            <person name="Yi H."/>
        </authorList>
    </citation>
    <scope>NUCLEOTIDE SEQUENCE [LARGE SCALE GENOMIC DNA]</scope>
    <source>
        <strain evidence="2 3">HYN0085</strain>
    </source>
</reference>
<evidence type="ECO:0008006" key="4">
    <source>
        <dbReference type="Google" id="ProtNLM"/>
    </source>
</evidence>
<feature type="signal peptide" evidence="1">
    <location>
        <begin position="1"/>
        <end position="21"/>
    </location>
</feature>
<protein>
    <recommendedName>
        <fullName evidence="4">Lipocalin-like domain-containing protein</fullName>
    </recommendedName>
</protein>
<dbReference type="Gene3D" id="2.40.128.490">
    <property type="entry name" value="Uncharacterised protein PF14869, DUF4488"/>
    <property type="match status" value="1"/>
</dbReference>
<keyword evidence="1" id="KW-0732">Signal</keyword>